<comment type="caution">
    <text evidence="13">The sequence shown here is derived from an EMBL/GenBank/DDBJ whole genome shotgun (WGS) entry which is preliminary data.</text>
</comment>
<dbReference type="AlphaFoldDB" id="A0A069D1A9"/>
<protein>
    <recommendedName>
        <fullName evidence="11">dihydrouracil dehydrogenase (NAD(+))</fullName>
        <ecNumber evidence="11">1.3.1.1</ecNumber>
    </recommendedName>
</protein>
<comment type="catalytic activity">
    <reaction evidence="7">
        <text>5,6-dihydrothymine + NAD(+) = thymine + NADH + H(+)</text>
        <dbReference type="Rhea" id="RHEA:28791"/>
        <dbReference type="ChEBI" id="CHEBI:15378"/>
        <dbReference type="ChEBI" id="CHEBI:17821"/>
        <dbReference type="ChEBI" id="CHEBI:27468"/>
        <dbReference type="ChEBI" id="CHEBI:57540"/>
        <dbReference type="ChEBI" id="CHEBI:57945"/>
        <dbReference type="EC" id="1.3.1.1"/>
    </reaction>
</comment>
<comment type="catalytic activity">
    <reaction evidence="8">
        <text>5,6-dihydrouracil + NAD(+) = uracil + NADH + H(+)</text>
        <dbReference type="Rhea" id="RHEA:20189"/>
        <dbReference type="ChEBI" id="CHEBI:15378"/>
        <dbReference type="ChEBI" id="CHEBI:15901"/>
        <dbReference type="ChEBI" id="CHEBI:17568"/>
        <dbReference type="ChEBI" id="CHEBI:57540"/>
        <dbReference type="ChEBI" id="CHEBI:57945"/>
        <dbReference type="EC" id="1.3.1.1"/>
    </reaction>
</comment>
<dbReference type="SUPFAM" id="SSF51395">
    <property type="entry name" value="FMN-linked oxidoreductases"/>
    <property type="match status" value="1"/>
</dbReference>
<dbReference type="Pfam" id="PF01180">
    <property type="entry name" value="DHO_dh"/>
    <property type="match status" value="1"/>
</dbReference>
<keyword evidence="4" id="KW-0288">FMN</keyword>
<evidence type="ECO:0000313" key="13">
    <source>
        <dbReference type="EMBL" id="GAK36125.1"/>
    </source>
</evidence>
<dbReference type="InterPro" id="IPR013785">
    <property type="entry name" value="Aldolase_TIM"/>
</dbReference>
<feature type="domain" description="Dihydroorotate dehydrogenase catalytic" evidence="12">
    <location>
        <begin position="83"/>
        <end position="271"/>
    </location>
</feature>
<evidence type="ECO:0000256" key="1">
    <source>
        <dbReference type="ARBA" id="ARBA00001917"/>
    </source>
</evidence>
<keyword evidence="14" id="KW-1185">Reference proteome</keyword>
<evidence type="ECO:0000256" key="11">
    <source>
        <dbReference type="ARBA" id="ARBA00049728"/>
    </source>
</evidence>
<dbReference type="GO" id="GO:0006210">
    <property type="term" value="P:thymine catabolic process"/>
    <property type="evidence" value="ECO:0007669"/>
    <property type="project" value="TreeGrafter"/>
</dbReference>
<keyword evidence="5" id="KW-0665">Pyrimidine biosynthesis</keyword>
<dbReference type="GO" id="GO:0006212">
    <property type="term" value="P:uracil catabolic process"/>
    <property type="evidence" value="ECO:0007669"/>
    <property type="project" value="TreeGrafter"/>
</dbReference>
<dbReference type="Proteomes" id="UP000027601">
    <property type="component" value="Unassembled WGS sequence"/>
</dbReference>
<evidence type="ECO:0000313" key="14">
    <source>
        <dbReference type="Proteomes" id="UP000027601"/>
    </source>
</evidence>
<comment type="pathway">
    <text evidence="2">Pyrimidine metabolism; UMP biosynthesis via de novo pathway.</text>
</comment>
<keyword evidence="3" id="KW-0285">Flavoprotein</keyword>
<dbReference type="eggNOG" id="COG0167">
    <property type="taxonomic scope" value="Bacteria"/>
</dbReference>
<evidence type="ECO:0000256" key="10">
    <source>
        <dbReference type="ARBA" id="ARBA00049714"/>
    </source>
</evidence>
<sequence length="329" mass="36842">MAISLKTRFAGLELSNPVIISSSGLTNSAEKNRKLCEAGAGAIVLKSLFEEQILMEVDAMQDSVYYPEGTDYLRESLKHHKLGEYLQLIADSKEVCDVPIIASINCYSANEWAHFAAEIEKAGADAIEVNILALQSDVNYQYGEFEQRHIDILRNVKEHTSLPVIMKLGMKLTNPVALIAQLYANGAAAVVLFNRMYQPDIDVEKMEHKSGKVFSSPEELSRALRWVGIASSQVDKIDYAVSGGVHQPEDVVKAILSGAAAVEVCSSIYMNTNRYIDEYLRFTSAWMGRKGFEKVSQFKGLLRVKDVKGVNTFERTQFLKYFNEYKNEE</sequence>
<dbReference type="PIRSF" id="PIRSF000164">
    <property type="entry name" value="DHO_oxidase"/>
    <property type="match status" value="1"/>
</dbReference>
<comment type="cofactor">
    <cofactor evidence="1">
        <name>FMN</name>
        <dbReference type="ChEBI" id="CHEBI:58210"/>
    </cofactor>
</comment>
<dbReference type="PANTHER" id="PTHR43073">
    <property type="entry name" value="DIHYDROPYRIMIDINE DEHYDROGENASE [NADP(+)]"/>
    <property type="match status" value="1"/>
</dbReference>
<dbReference type="STRING" id="1121097.GCA_000428125_01760"/>
<comment type="function">
    <text evidence="9">Involved in pyrimidine base degradation. Catalyzes physiologically the reduction of uracil to 5,6-dihydrouracil (DHU) by using NADH as a specific cosubstrate. It also catalyzes the reverse reaction and the reduction of thymine to 5,6-dihydrothymine (DHT).</text>
</comment>
<dbReference type="GO" id="GO:0050661">
    <property type="term" value="F:NADP binding"/>
    <property type="evidence" value="ECO:0007669"/>
    <property type="project" value="TreeGrafter"/>
</dbReference>
<proteinExistence type="predicted"/>
<dbReference type="GO" id="GO:0004159">
    <property type="term" value="F:dihydropyrimidine dehydrogenase (NAD+) activity"/>
    <property type="evidence" value="ECO:0007669"/>
    <property type="project" value="UniProtKB-EC"/>
</dbReference>
<dbReference type="OrthoDB" id="9794954at2"/>
<evidence type="ECO:0000256" key="9">
    <source>
        <dbReference type="ARBA" id="ARBA00049578"/>
    </source>
</evidence>
<evidence type="ECO:0000256" key="3">
    <source>
        <dbReference type="ARBA" id="ARBA00022630"/>
    </source>
</evidence>
<dbReference type="GO" id="GO:0044205">
    <property type="term" value="P:'de novo' UMP biosynthetic process"/>
    <property type="evidence" value="ECO:0007669"/>
    <property type="project" value="UniProtKB-UniPathway"/>
</dbReference>
<dbReference type="InterPro" id="IPR012135">
    <property type="entry name" value="Dihydroorotate_DH_1_2"/>
</dbReference>
<dbReference type="GO" id="GO:0005737">
    <property type="term" value="C:cytoplasm"/>
    <property type="evidence" value="ECO:0007669"/>
    <property type="project" value="InterPro"/>
</dbReference>
<dbReference type="GO" id="GO:0004152">
    <property type="term" value="F:dihydroorotate dehydrogenase activity"/>
    <property type="evidence" value="ECO:0007669"/>
    <property type="project" value="InterPro"/>
</dbReference>
<dbReference type="UniPathway" id="UPA00070"/>
<evidence type="ECO:0000256" key="8">
    <source>
        <dbReference type="ARBA" id="ARBA00048792"/>
    </source>
</evidence>
<evidence type="ECO:0000256" key="2">
    <source>
        <dbReference type="ARBA" id="ARBA00004725"/>
    </source>
</evidence>
<name>A0A069D1A9_9BACE</name>
<evidence type="ECO:0000256" key="4">
    <source>
        <dbReference type="ARBA" id="ARBA00022643"/>
    </source>
</evidence>
<dbReference type="PANTHER" id="PTHR43073:SF2">
    <property type="entry name" value="DIHYDROPYRIMIDINE DEHYDROGENASE [NADP(+)]"/>
    <property type="match status" value="1"/>
</dbReference>
<dbReference type="Gene3D" id="3.20.20.70">
    <property type="entry name" value="Aldolase class I"/>
    <property type="match status" value="1"/>
</dbReference>
<comment type="subunit">
    <text evidence="10">Heterotetramer of 2 PreA and 2 PreT subunits.</text>
</comment>
<dbReference type="NCBIfam" id="NF005741">
    <property type="entry name" value="PRK07565.1"/>
    <property type="match status" value="1"/>
</dbReference>
<dbReference type="InterPro" id="IPR005720">
    <property type="entry name" value="Dihydroorotate_DH_cat"/>
</dbReference>
<evidence type="ECO:0000256" key="6">
    <source>
        <dbReference type="ARBA" id="ARBA00023002"/>
    </source>
</evidence>
<dbReference type="RefSeq" id="WP_024996106.1">
    <property type="nucleotide sequence ID" value="NZ_ATZI01000005.1"/>
</dbReference>
<dbReference type="GO" id="GO:0002058">
    <property type="term" value="F:uracil binding"/>
    <property type="evidence" value="ECO:0007669"/>
    <property type="project" value="TreeGrafter"/>
</dbReference>
<evidence type="ECO:0000256" key="5">
    <source>
        <dbReference type="ARBA" id="ARBA00022975"/>
    </source>
</evidence>
<reference evidence="13 14" key="1">
    <citation type="journal article" date="2015" name="Microbes Environ.">
        <title>Distribution and evolution of nitrogen fixation genes in the phylum bacteroidetes.</title>
        <authorList>
            <person name="Inoue J."/>
            <person name="Oshima K."/>
            <person name="Suda W."/>
            <person name="Sakamoto M."/>
            <person name="Iino T."/>
            <person name="Noda S."/>
            <person name="Hongoh Y."/>
            <person name="Hattori M."/>
            <person name="Ohkuma M."/>
        </authorList>
    </citation>
    <scope>NUCLEOTIDE SEQUENCE [LARGE SCALE GENOMIC DNA]</scope>
    <source>
        <strain evidence="13 14">JCM 15093</strain>
    </source>
</reference>
<keyword evidence="6" id="KW-0560">Oxidoreductase</keyword>
<accession>A0A069D1A9</accession>
<evidence type="ECO:0000256" key="7">
    <source>
        <dbReference type="ARBA" id="ARBA00047685"/>
    </source>
</evidence>
<dbReference type="EMBL" id="BAJS01000005">
    <property type="protein sequence ID" value="GAK36125.1"/>
    <property type="molecule type" value="Genomic_DNA"/>
</dbReference>
<evidence type="ECO:0000259" key="12">
    <source>
        <dbReference type="Pfam" id="PF01180"/>
    </source>
</evidence>
<gene>
    <name evidence="13" type="ORF">JCM15093_1268</name>
</gene>
<organism evidence="13 14">
    <name type="scientific">Bacteroides graminisolvens DSM 19988 = JCM 15093</name>
    <dbReference type="NCBI Taxonomy" id="1121097"/>
    <lineage>
        <taxon>Bacteria</taxon>
        <taxon>Pseudomonadati</taxon>
        <taxon>Bacteroidota</taxon>
        <taxon>Bacteroidia</taxon>
        <taxon>Bacteroidales</taxon>
        <taxon>Bacteroidaceae</taxon>
        <taxon>Bacteroides</taxon>
    </lineage>
</organism>
<dbReference type="EC" id="1.3.1.1" evidence="11"/>